<keyword evidence="2" id="KW-1185">Reference proteome</keyword>
<dbReference type="AlphaFoldDB" id="A0A6N8HEW8"/>
<evidence type="ECO:0000313" key="2">
    <source>
        <dbReference type="Proteomes" id="UP000433945"/>
    </source>
</evidence>
<proteinExistence type="predicted"/>
<name>A0A6N8HEW8_9FLAO</name>
<gene>
    <name evidence="1" type="ORF">GN157_10950</name>
</gene>
<protein>
    <submittedName>
        <fullName evidence="1">Uncharacterized protein</fullName>
    </submittedName>
</protein>
<accession>A0A6N8HEW8</accession>
<dbReference type="RefSeq" id="WP_157483441.1">
    <property type="nucleotide sequence ID" value="NZ_WOWP01000037.1"/>
</dbReference>
<evidence type="ECO:0000313" key="1">
    <source>
        <dbReference type="EMBL" id="MUV04227.1"/>
    </source>
</evidence>
<dbReference type="EMBL" id="WOWP01000037">
    <property type="protein sequence ID" value="MUV04227.1"/>
    <property type="molecule type" value="Genomic_DNA"/>
</dbReference>
<sequence>MFKLFSKKDKNAWQIEMLKNVFTAMPTQYSIYLQQINEGLIKNILNGLGDIPGYKTISYHPDVARKYEIRNEEISVIKGVKVFDLKSSRFIDLEIYIMSGRVSGYVLHTNTKKIEIDSGKIDVSNVKKVKIGNKDTEALQNILGNIPNEISSMLDIQDTFEIETSKGDLYTIKDLENGNYIAIDKNSVIYGLIHNPYEVEELFNNKETFFDALKSGVFNFTDYINNKTS</sequence>
<dbReference type="Proteomes" id="UP000433945">
    <property type="component" value="Unassembled WGS sequence"/>
</dbReference>
<dbReference type="OrthoDB" id="665151at2"/>
<comment type="caution">
    <text evidence="1">The sequence shown here is derived from an EMBL/GenBank/DDBJ whole genome shotgun (WGS) entry which is preliminary data.</text>
</comment>
<reference evidence="1 2" key="1">
    <citation type="submission" date="2019-12" db="EMBL/GenBank/DDBJ databases">
        <authorList>
            <person name="Sun J.-Q."/>
        </authorList>
    </citation>
    <scope>NUCLEOTIDE SEQUENCE [LARGE SCALE GENOMIC DNA]</scope>
    <source>
        <strain evidence="1 2">JCM 17928</strain>
    </source>
</reference>
<organism evidence="1 2">
    <name type="scientific">Flavobacterium rakeshii</name>
    <dbReference type="NCBI Taxonomy" id="1038845"/>
    <lineage>
        <taxon>Bacteria</taxon>
        <taxon>Pseudomonadati</taxon>
        <taxon>Bacteroidota</taxon>
        <taxon>Flavobacteriia</taxon>
        <taxon>Flavobacteriales</taxon>
        <taxon>Flavobacteriaceae</taxon>
        <taxon>Flavobacterium</taxon>
    </lineage>
</organism>